<dbReference type="AlphaFoldDB" id="L7CP93"/>
<evidence type="ECO:0000313" key="2">
    <source>
        <dbReference type="EMBL" id="ELP34876.1"/>
    </source>
</evidence>
<dbReference type="Gene3D" id="2.130.10.10">
    <property type="entry name" value="YVTN repeat-like/Quinoprotein amine dehydrogenase"/>
    <property type="match status" value="1"/>
</dbReference>
<dbReference type="PANTHER" id="PTHR34512:SF30">
    <property type="entry name" value="OUTER MEMBRANE PROTEIN ASSEMBLY FACTOR BAMB"/>
    <property type="match status" value="1"/>
</dbReference>
<dbReference type="InterPro" id="IPR002372">
    <property type="entry name" value="PQQ_rpt_dom"/>
</dbReference>
<dbReference type="PATRIC" id="fig|993516.3.peg.1236"/>
<dbReference type="EMBL" id="AMWG01000022">
    <property type="protein sequence ID" value="ELP34876.1"/>
    <property type="molecule type" value="Genomic_DNA"/>
</dbReference>
<comment type="caution">
    <text evidence="2">The sequence shown here is derived from an EMBL/GenBank/DDBJ whole genome shotgun (WGS) entry which is preliminary data.</text>
</comment>
<name>L7CP93_RHOBT</name>
<protein>
    <submittedName>
        <fullName evidence="2">Pyrrolo-quinoline quinone</fullName>
    </submittedName>
</protein>
<dbReference type="Proteomes" id="UP000010959">
    <property type="component" value="Unassembled WGS sequence"/>
</dbReference>
<feature type="domain" description="Pyrrolo-quinoline quinone repeat" evidence="1">
    <location>
        <begin position="103"/>
        <end position="225"/>
    </location>
</feature>
<dbReference type="SUPFAM" id="SSF50998">
    <property type="entry name" value="Quinoprotein alcohol dehydrogenase-like"/>
    <property type="match status" value="1"/>
</dbReference>
<accession>L7CP93</accession>
<dbReference type="Gene3D" id="2.40.10.480">
    <property type="match status" value="1"/>
</dbReference>
<dbReference type="SMART" id="SM00564">
    <property type="entry name" value="PQQ"/>
    <property type="match status" value="4"/>
</dbReference>
<dbReference type="Pfam" id="PF13360">
    <property type="entry name" value="PQQ_2"/>
    <property type="match status" value="2"/>
</dbReference>
<organism evidence="2 3">
    <name type="scientific">Rhodopirellula baltica SWK14</name>
    <dbReference type="NCBI Taxonomy" id="993516"/>
    <lineage>
        <taxon>Bacteria</taxon>
        <taxon>Pseudomonadati</taxon>
        <taxon>Planctomycetota</taxon>
        <taxon>Planctomycetia</taxon>
        <taxon>Pirellulales</taxon>
        <taxon>Pirellulaceae</taxon>
        <taxon>Rhodopirellula</taxon>
    </lineage>
</organism>
<evidence type="ECO:0000313" key="3">
    <source>
        <dbReference type="Proteomes" id="UP000010959"/>
    </source>
</evidence>
<feature type="domain" description="Pyrrolo-quinoline quinone repeat" evidence="1">
    <location>
        <begin position="242"/>
        <end position="455"/>
    </location>
</feature>
<evidence type="ECO:0000259" key="1">
    <source>
        <dbReference type="Pfam" id="PF13360"/>
    </source>
</evidence>
<dbReference type="InterPro" id="IPR015943">
    <property type="entry name" value="WD40/YVTN_repeat-like_dom_sf"/>
</dbReference>
<dbReference type="InterPro" id="IPR011047">
    <property type="entry name" value="Quinoprotein_ADH-like_sf"/>
</dbReference>
<dbReference type="PANTHER" id="PTHR34512">
    <property type="entry name" value="CELL SURFACE PROTEIN"/>
    <property type="match status" value="1"/>
</dbReference>
<reference evidence="2 3" key="1">
    <citation type="journal article" date="2013" name="Mar. Genomics">
        <title>Expression of sulfatases in Rhodopirellula baltica and the diversity of sulfatases in the genus Rhodopirellula.</title>
        <authorList>
            <person name="Wegner C.E."/>
            <person name="Richter-Heitmann T."/>
            <person name="Klindworth A."/>
            <person name="Klockow C."/>
            <person name="Richter M."/>
            <person name="Achstetter T."/>
            <person name="Glockner F.O."/>
            <person name="Harder J."/>
        </authorList>
    </citation>
    <scope>NUCLEOTIDE SEQUENCE [LARGE SCALE GENOMIC DNA]</scope>
    <source>
        <strain evidence="2 3">SWK14</strain>
    </source>
</reference>
<proteinExistence type="predicted"/>
<sequence>MFIIEVARSWHIKAHSDQILSEPNTFETNRCRLTTNPCRTSITMLSLMLPPQRQPCFVQAIVMTRLILNSLCVAVCFASLTVAAPNGFSQWPDRHGPNLDGVVAEADAERLPIHWTDTENVAWKAPLHNEGHSSPVIRDGKIWLTTATNDGKQQFVIAIDEQTGKILHDKLLFENEEVEELGGAVGFNNYAAPSCVLGPGAVYVHFGSYGTAKLDAETAEVLWERRDLPCQHFRGPGSSPVLYDNKLVLTSDGVDQQYTTALDAETGETIWRTDRSTDYEDLGDDGKPLRDGDLRKAYCTPAIVQVGDQTQILSVGARAMQSYDLETGKELWTLRHNSYNAGIRPLWVPEKKLAIINTGSRGAQLVAVRLDKSTKGDVTDSHVEWVRERGNPRFAKPIEHNGLIFQVTDNGVLSCIDVNTGEELWKKRISGDYLASPILAGDRLYFFNQSGLGTVVKAQREPEIIATNDVPEMATSACPAVSNGAIYVRGKEHLFKIQAP</sequence>
<gene>
    <name evidence="2" type="ORF">RBSWK_01169</name>
</gene>
<dbReference type="InterPro" id="IPR018391">
    <property type="entry name" value="PQQ_b-propeller_rpt"/>
</dbReference>